<organism evidence="1 2">
    <name type="scientific">Trinickia dinghuensis</name>
    <dbReference type="NCBI Taxonomy" id="2291023"/>
    <lineage>
        <taxon>Bacteria</taxon>
        <taxon>Pseudomonadati</taxon>
        <taxon>Pseudomonadota</taxon>
        <taxon>Betaproteobacteria</taxon>
        <taxon>Burkholderiales</taxon>
        <taxon>Burkholderiaceae</taxon>
        <taxon>Trinickia</taxon>
    </lineage>
</organism>
<accession>A0A3D8K1P8</accession>
<evidence type="ECO:0000313" key="1">
    <source>
        <dbReference type="EMBL" id="RDU98982.1"/>
    </source>
</evidence>
<dbReference type="Proteomes" id="UP000256838">
    <property type="component" value="Unassembled WGS sequence"/>
</dbReference>
<evidence type="ECO:0000313" key="2">
    <source>
        <dbReference type="Proteomes" id="UP000256838"/>
    </source>
</evidence>
<dbReference type="OrthoDB" id="9814791at2"/>
<dbReference type="AlphaFoldDB" id="A0A3D8K1P8"/>
<name>A0A3D8K1P8_9BURK</name>
<dbReference type="EMBL" id="QRGA01000006">
    <property type="protein sequence ID" value="RDU98982.1"/>
    <property type="molecule type" value="Genomic_DNA"/>
</dbReference>
<proteinExistence type="predicted"/>
<dbReference type="Pfam" id="PF06475">
    <property type="entry name" value="Glycolipid_bind"/>
    <property type="match status" value="1"/>
</dbReference>
<reference evidence="1 2" key="1">
    <citation type="submission" date="2018-08" db="EMBL/GenBank/DDBJ databases">
        <title>Paraburkholderia sp. DHOM06 isolated from forest soil.</title>
        <authorList>
            <person name="Gao Z.-H."/>
            <person name="Qiu L.-H."/>
        </authorList>
    </citation>
    <scope>NUCLEOTIDE SEQUENCE [LARGE SCALE GENOMIC DNA]</scope>
    <source>
        <strain evidence="1 2">DHOM06</strain>
    </source>
</reference>
<dbReference type="InterPro" id="IPR009467">
    <property type="entry name" value="Glycolipid-bd_prot_put"/>
</dbReference>
<keyword evidence="2" id="KW-1185">Reference proteome</keyword>
<dbReference type="SUPFAM" id="SSF159275">
    <property type="entry name" value="PA1994-like"/>
    <property type="match status" value="1"/>
</dbReference>
<sequence length="182" mass="20460">MATAAQWIPESGVGAEHLVLMRDGQSFVAEAVVVGHRFDTPYGVHYRIEIAPDWTVRRVAVALTDGRKLNVFANGTGTWLDEHHQRIPELDGCIDVDLSATPFTNTLPIRRLGLAKGQRQLIRVAYLAIPALTIEPVDQAYTCIEPNRRYLYEGLFRQFQAELSVDPDGLVEDYPSLFRRVV</sequence>
<gene>
    <name evidence="1" type="ORF">DWV00_12140</name>
</gene>
<comment type="caution">
    <text evidence="1">The sequence shown here is derived from an EMBL/GenBank/DDBJ whole genome shotgun (WGS) entry which is preliminary data.</text>
</comment>
<protein>
    <submittedName>
        <fullName evidence="1">Transcriptional regulator</fullName>
    </submittedName>
</protein>
<dbReference type="RefSeq" id="WP_115533796.1">
    <property type="nucleotide sequence ID" value="NZ_QRGA01000006.1"/>
</dbReference>